<name>A0A516Q6S8_9ACTN</name>
<evidence type="ECO:0000313" key="1">
    <source>
        <dbReference type="EMBL" id="QDP98881.1"/>
    </source>
</evidence>
<dbReference type="InterPro" id="IPR012341">
    <property type="entry name" value="6hp_glycosidase-like_sf"/>
</dbReference>
<proteinExistence type="predicted"/>
<dbReference type="EMBL" id="CP041692">
    <property type="protein sequence ID" value="QDP98881.1"/>
    <property type="molecule type" value="Genomic_DNA"/>
</dbReference>
<dbReference type="InterPro" id="IPR008928">
    <property type="entry name" value="6-hairpin_glycosidase_sf"/>
</dbReference>
<gene>
    <name evidence="1" type="ORF">FOE78_17210</name>
</gene>
<dbReference type="OrthoDB" id="127395at2"/>
<protein>
    <recommendedName>
        <fullName evidence="3">Glycoside hydrolase family 65</fullName>
    </recommendedName>
</protein>
<dbReference type="KEGG" id="mik:FOE78_17210"/>
<reference evidence="1 2" key="1">
    <citation type="submission" date="2019-07" db="EMBL/GenBank/DDBJ databases">
        <title>Microlunatus dokdonensis sp. nov. isolated from the rhizospheric soil of the wild plant Elymus tsukushiensis.</title>
        <authorList>
            <person name="Ghim S.-Y."/>
            <person name="Hwang Y.-J."/>
            <person name="Son J.-S."/>
            <person name="Shin J.-H."/>
        </authorList>
    </citation>
    <scope>NUCLEOTIDE SEQUENCE [LARGE SCALE GENOMIC DNA]</scope>
    <source>
        <strain evidence="1 2">KUDC0627</strain>
    </source>
</reference>
<dbReference type="Proteomes" id="UP000319263">
    <property type="component" value="Chromosome"/>
</dbReference>
<keyword evidence="2" id="KW-1185">Reference proteome</keyword>
<dbReference type="GO" id="GO:0004553">
    <property type="term" value="F:hydrolase activity, hydrolyzing O-glycosyl compounds"/>
    <property type="evidence" value="ECO:0007669"/>
    <property type="project" value="TreeGrafter"/>
</dbReference>
<dbReference type="SUPFAM" id="SSF48208">
    <property type="entry name" value="Six-hairpin glycosidases"/>
    <property type="match status" value="1"/>
</dbReference>
<dbReference type="GO" id="GO:0005975">
    <property type="term" value="P:carbohydrate metabolic process"/>
    <property type="evidence" value="ECO:0007669"/>
    <property type="project" value="InterPro"/>
</dbReference>
<dbReference type="PANTHER" id="PTHR11051">
    <property type="entry name" value="GLYCOSYL HYDROLASE-RELATED"/>
    <property type="match status" value="1"/>
</dbReference>
<dbReference type="Gene3D" id="1.50.10.10">
    <property type="match status" value="1"/>
</dbReference>
<dbReference type="PANTHER" id="PTHR11051:SF8">
    <property type="entry name" value="PROTEIN-GLUCOSYLGALACTOSYLHYDROXYLYSINE GLUCOSIDASE"/>
    <property type="match status" value="1"/>
</dbReference>
<sequence length="705" mass="78713">MTTRRSDVSGPAIDRQALVDRHRVVMREIDPRSPLSVGNGEFCFTADVTGLQTFPDSYPVGPRDSRAADGTLLGTQSQWGWHEEPADPPYELADSLVSYQSRRGPVSYVDLGGSISGGTEQGTPENELWLRGNPHRLHLGMIGFVQRDAGHGRPIEVEQLSEVEQTLDLWRGMLTSRFALDGRPVQVTTVCDPDHDLLAVVIESPALIDTLAVQLAFPYGNQAWHDNTDWNRPTAHRTELDQRTGDRWTIRRTLDQTRYQVDVSAPAARLTQTGPHQVLISTDQDRLELIFAFGTEPDRDPVATTADKIIETAGDHWRDFWTGGAAVELAHIHDRRAVELERRIVLSQYLTAINCAGSLPPAETGLVCNSWRGKFHLEMHWWHAAHFPLWGRPELLRRSLGWYAEILPQARETATRQGFPGVRWPKQVGPEGRESPSSIGPFLIWQQPHPMYLAELIYRATGDREVLEEFAEIVFETADFMAGYAVPTEAGFELGPPLVPAQESYGGMRAEVINPTYELVYWHWALRIANQWRTRLGQQPEPYWQQVADGMVEPTVRDGRYEAIGVEPWTKRSDHPSMLCALGVLPKTDKINSETMAATLDAVLADWDWKSTWGWDYPVIAMCAARLGRPELAVDALLMGEEKNTVLPNGHNRQTASLPLYLPGNGGLLTAIAVMAGGWDACPARPAPGFPENWDVRVEGIVPAP</sequence>
<evidence type="ECO:0000313" key="2">
    <source>
        <dbReference type="Proteomes" id="UP000319263"/>
    </source>
</evidence>
<dbReference type="AlphaFoldDB" id="A0A516Q6S8"/>
<evidence type="ECO:0008006" key="3">
    <source>
        <dbReference type="Google" id="ProtNLM"/>
    </source>
</evidence>
<organism evidence="1 2">
    <name type="scientific">Microlunatus elymi</name>
    <dbReference type="NCBI Taxonomy" id="2596828"/>
    <lineage>
        <taxon>Bacteria</taxon>
        <taxon>Bacillati</taxon>
        <taxon>Actinomycetota</taxon>
        <taxon>Actinomycetes</taxon>
        <taxon>Propionibacteriales</taxon>
        <taxon>Propionibacteriaceae</taxon>
        <taxon>Microlunatus</taxon>
    </lineage>
</organism>
<accession>A0A516Q6S8</accession>